<sequence length="171" mass="20460">MIAGLLFFNRQKLTTLLNNKKATNSSRLKRMTETTEKQQTYEEMFADRFSSEDHEYQKYVNRPADVPPMVEDWRGRGGGRGGRDNRYQDRRGHGGRGWGGDRGWRGDRGWERDRGWRGEHHGQQQWQDRDRERDRDRDRDRDRNWGHGSGHQSSSNQGYNSHHQKPHYDRY</sequence>
<evidence type="ECO:0000313" key="5">
    <source>
        <dbReference type="EMBL" id="CAK6975515.1"/>
    </source>
</evidence>
<comment type="similarity">
    <text evidence="3">Belongs to the RAM family.</text>
</comment>
<dbReference type="Proteomes" id="UP001314229">
    <property type="component" value="Unassembled WGS sequence"/>
</dbReference>
<accession>A0AAV1PWB2</accession>
<evidence type="ECO:0000256" key="2">
    <source>
        <dbReference type="ARBA" id="ARBA00023242"/>
    </source>
</evidence>
<name>A0AAV1PWB2_SCOSC</name>
<feature type="compositionally biased region" description="Basic and acidic residues" evidence="4">
    <location>
        <begin position="102"/>
        <end position="145"/>
    </location>
</feature>
<dbReference type="Pfam" id="PF15320">
    <property type="entry name" value="RAM"/>
    <property type="match status" value="1"/>
</dbReference>
<keyword evidence="6" id="KW-1185">Reference proteome</keyword>
<evidence type="ECO:0000313" key="6">
    <source>
        <dbReference type="Proteomes" id="UP001314229"/>
    </source>
</evidence>
<dbReference type="PANTHER" id="PTHR48168">
    <property type="entry name" value="RNA GUANINE-7 METHYLTRANSFERASE-ACTIVATING SUBUNIT-LIKE (PSEUDOGENE)-RELATED"/>
    <property type="match status" value="1"/>
</dbReference>
<keyword evidence="5" id="KW-0808">Transferase</keyword>
<feature type="compositionally biased region" description="Low complexity" evidence="4">
    <location>
        <begin position="150"/>
        <end position="161"/>
    </location>
</feature>
<feature type="compositionally biased region" description="Basic and acidic residues" evidence="4">
    <location>
        <begin position="71"/>
        <end position="92"/>
    </location>
</feature>
<proteinExistence type="inferred from homology"/>
<feature type="region of interest" description="Disordered" evidence="4">
    <location>
        <begin position="65"/>
        <end position="171"/>
    </location>
</feature>
<comment type="subcellular location">
    <subcellularLocation>
        <location evidence="1">Nucleus</location>
    </subcellularLocation>
</comment>
<dbReference type="GO" id="GO:0106005">
    <property type="term" value="P:RNA 5'-cap (guanine-N7)-methylation"/>
    <property type="evidence" value="ECO:0007669"/>
    <property type="project" value="InterPro"/>
</dbReference>
<keyword evidence="5" id="KW-0489">Methyltransferase</keyword>
<dbReference type="InterPro" id="IPR028271">
    <property type="entry name" value="RAMAC"/>
</dbReference>
<dbReference type="GO" id="GO:0003723">
    <property type="term" value="F:RNA binding"/>
    <property type="evidence" value="ECO:0007669"/>
    <property type="project" value="InterPro"/>
</dbReference>
<dbReference type="EMBL" id="CAWUFR010000304">
    <property type="protein sequence ID" value="CAK6975515.1"/>
    <property type="molecule type" value="Genomic_DNA"/>
</dbReference>
<dbReference type="GO" id="GO:0031533">
    <property type="term" value="C:mRNA capping enzyme complex"/>
    <property type="evidence" value="ECO:0007669"/>
    <property type="project" value="InterPro"/>
</dbReference>
<comment type="caution">
    <text evidence="5">The sequence shown here is derived from an EMBL/GenBank/DDBJ whole genome shotgun (WGS) entry which is preliminary data.</text>
</comment>
<dbReference type="PANTHER" id="PTHR48168:SF1">
    <property type="entry name" value="RNA GUANINE-N7 METHYLTRANSFERASE ACTIVATING SUBUNIT-RELATED"/>
    <property type="match status" value="1"/>
</dbReference>
<evidence type="ECO:0000256" key="1">
    <source>
        <dbReference type="ARBA" id="ARBA00004123"/>
    </source>
</evidence>
<gene>
    <name evidence="5" type="ORF">FSCOSCO3_A016681</name>
</gene>
<evidence type="ECO:0000256" key="4">
    <source>
        <dbReference type="SAM" id="MobiDB-lite"/>
    </source>
</evidence>
<evidence type="ECO:0000256" key="3">
    <source>
        <dbReference type="ARBA" id="ARBA00034716"/>
    </source>
</evidence>
<dbReference type="GO" id="GO:0008168">
    <property type="term" value="F:methyltransferase activity"/>
    <property type="evidence" value="ECO:0007669"/>
    <property type="project" value="UniProtKB-KW"/>
</dbReference>
<organism evidence="5 6">
    <name type="scientific">Scomber scombrus</name>
    <name type="common">Atlantic mackerel</name>
    <name type="synonym">Scomber vernalis</name>
    <dbReference type="NCBI Taxonomy" id="13677"/>
    <lineage>
        <taxon>Eukaryota</taxon>
        <taxon>Metazoa</taxon>
        <taxon>Chordata</taxon>
        <taxon>Craniata</taxon>
        <taxon>Vertebrata</taxon>
        <taxon>Euteleostomi</taxon>
        <taxon>Actinopterygii</taxon>
        <taxon>Neopterygii</taxon>
        <taxon>Teleostei</taxon>
        <taxon>Neoteleostei</taxon>
        <taxon>Acanthomorphata</taxon>
        <taxon>Pelagiaria</taxon>
        <taxon>Scombriformes</taxon>
        <taxon>Scombridae</taxon>
        <taxon>Scomber</taxon>
    </lineage>
</organism>
<protein>
    <submittedName>
        <fullName evidence="5">RNA guanine-N7 methyltransferase activating subunit-like</fullName>
    </submittedName>
</protein>
<dbReference type="AlphaFoldDB" id="A0AAV1PWB2"/>
<keyword evidence="2" id="KW-0539">Nucleus</keyword>
<reference evidence="5 6" key="1">
    <citation type="submission" date="2024-01" db="EMBL/GenBank/DDBJ databases">
        <authorList>
            <person name="Alioto T."/>
            <person name="Alioto T."/>
            <person name="Gomez Garrido J."/>
        </authorList>
    </citation>
    <scope>NUCLEOTIDE SEQUENCE [LARGE SCALE GENOMIC DNA]</scope>
</reference>